<feature type="region of interest" description="Disordered" evidence="1">
    <location>
        <begin position="1"/>
        <end position="76"/>
    </location>
</feature>
<accession>A0A0D3EDT4</accession>
<name>A0A0D3EDT4_BRAOL</name>
<protein>
    <submittedName>
        <fullName evidence="2">Uncharacterized protein</fullName>
    </submittedName>
</protein>
<organism evidence="2 3">
    <name type="scientific">Brassica oleracea var. oleracea</name>
    <dbReference type="NCBI Taxonomy" id="109376"/>
    <lineage>
        <taxon>Eukaryota</taxon>
        <taxon>Viridiplantae</taxon>
        <taxon>Streptophyta</taxon>
        <taxon>Embryophyta</taxon>
        <taxon>Tracheophyta</taxon>
        <taxon>Spermatophyta</taxon>
        <taxon>Magnoliopsida</taxon>
        <taxon>eudicotyledons</taxon>
        <taxon>Gunneridae</taxon>
        <taxon>Pentapetalae</taxon>
        <taxon>rosids</taxon>
        <taxon>malvids</taxon>
        <taxon>Brassicales</taxon>
        <taxon>Brassicaceae</taxon>
        <taxon>Brassiceae</taxon>
        <taxon>Brassica</taxon>
    </lineage>
</organism>
<proteinExistence type="predicted"/>
<reference evidence="2" key="2">
    <citation type="submission" date="2015-03" db="UniProtKB">
        <authorList>
            <consortium name="EnsemblPlants"/>
        </authorList>
    </citation>
    <scope>IDENTIFICATION</scope>
</reference>
<dbReference type="HOGENOM" id="CLU_2657926_0_0_1"/>
<dbReference type="Proteomes" id="UP000032141">
    <property type="component" value="Chromosome C9"/>
</dbReference>
<evidence type="ECO:0000256" key="1">
    <source>
        <dbReference type="SAM" id="MobiDB-lite"/>
    </source>
</evidence>
<keyword evidence="3" id="KW-1185">Reference proteome</keyword>
<dbReference type="EnsemblPlants" id="Bo9g151910.1">
    <property type="protein sequence ID" value="Bo9g151910.1"/>
    <property type="gene ID" value="Bo9g151910"/>
</dbReference>
<evidence type="ECO:0000313" key="3">
    <source>
        <dbReference type="Proteomes" id="UP000032141"/>
    </source>
</evidence>
<dbReference type="Gramene" id="Bo9g151910.1">
    <property type="protein sequence ID" value="Bo9g151910.1"/>
    <property type="gene ID" value="Bo9g151910"/>
</dbReference>
<reference evidence="2 3" key="1">
    <citation type="journal article" date="2014" name="Genome Biol.">
        <title>Transcriptome and methylome profiling reveals relics of genome dominance in the mesopolyploid Brassica oleracea.</title>
        <authorList>
            <person name="Parkin I.A."/>
            <person name="Koh C."/>
            <person name="Tang H."/>
            <person name="Robinson S.J."/>
            <person name="Kagale S."/>
            <person name="Clarke W.E."/>
            <person name="Town C.D."/>
            <person name="Nixon J."/>
            <person name="Krishnakumar V."/>
            <person name="Bidwell S.L."/>
            <person name="Denoeud F."/>
            <person name="Belcram H."/>
            <person name="Links M.G."/>
            <person name="Just J."/>
            <person name="Clarke C."/>
            <person name="Bender T."/>
            <person name="Huebert T."/>
            <person name="Mason A.S."/>
            <person name="Pires J.C."/>
            <person name="Barker G."/>
            <person name="Moore J."/>
            <person name="Walley P.G."/>
            <person name="Manoli S."/>
            <person name="Batley J."/>
            <person name="Edwards D."/>
            <person name="Nelson M.N."/>
            <person name="Wang X."/>
            <person name="Paterson A.H."/>
            <person name="King G."/>
            <person name="Bancroft I."/>
            <person name="Chalhoub B."/>
            <person name="Sharpe A.G."/>
        </authorList>
    </citation>
    <scope>NUCLEOTIDE SEQUENCE</scope>
    <source>
        <strain evidence="2 3">cv. TO1000</strain>
    </source>
</reference>
<evidence type="ECO:0000313" key="2">
    <source>
        <dbReference type="EnsemblPlants" id="Bo9g151910.1"/>
    </source>
</evidence>
<feature type="compositionally biased region" description="Basic and acidic residues" evidence="1">
    <location>
        <begin position="1"/>
        <end position="22"/>
    </location>
</feature>
<dbReference type="AlphaFoldDB" id="A0A0D3EDT4"/>
<sequence length="76" mass="9136">MAKGRATRDVISDDRCNETREQRGKKRQNKINKPCSHPRAMKKRWKLDHQNQILKTKTNRDSRRQTNDEEDNMNDN</sequence>
<feature type="compositionally biased region" description="Basic and acidic residues" evidence="1">
    <location>
        <begin position="58"/>
        <end position="67"/>
    </location>
</feature>